<dbReference type="EMBL" id="KZ994822">
    <property type="protein sequence ID" value="RKO91972.1"/>
    <property type="molecule type" value="Genomic_DNA"/>
</dbReference>
<organism evidence="2 3">
    <name type="scientific">Blyttiomyces helicus</name>
    <dbReference type="NCBI Taxonomy" id="388810"/>
    <lineage>
        <taxon>Eukaryota</taxon>
        <taxon>Fungi</taxon>
        <taxon>Fungi incertae sedis</taxon>
        <taxon>Chytridiomycota</taxon>
        <taxon>Chytridiomycota incertae sedis</taxon>
        <taxon>Chytridiomycetes</taxon>
        <taxon>Chytridiomycetes incertae sedis</taxon>
        <taxon>Blyttiomyces</taxon>
    </lineage>
</organism>
<evidence type="ECO:0000313" key="3">
    <source>
        <dbReference type="Proteomes" id="UP000269721"/>
    </source>
</evidence>
<feature type="transmembrane region" description="Helical" evidence="1">
    <location>
        <begin position="51"/>
        <end position="74"/>
    </location>
</feature>
<sequence length="153" mass="16244">MGKHQLRLRLQKTFLYPLHELGPQNLQAAKDTLVLFNNSGVSVIVNKSIRLLLAGTLCLFVALIVILISTVYAAKSIPTYLPTAAVCQAGSGSGIFANGCMCLGRFQIMGVAYFCFSIGSIMLVVLAPALTTNVAAAYVCLAEEAEIMTSGNL</sequence>
<reference evidence="3" key="1">
    <citation type="journal article" date="2018" name="Nat. Microbiol.">
        <title>Leveraging single-cell genomics to expand the fungal tree of life.</title>
        <authorList>
            <person name="Ahrendt S.R."/>
            <person name="Quandt C.A."/>
            <person name="Ciobanu D."/>
            <person name="Clum A."/>
            <person name="Salamov A."/>
            <person name="Andreopoulos B."/>
            <person name="Cheng J.F."/>
            <person name="Woyke T."/>
            <person name="Pelin A."/>
            <person name="Henrissat B."/>
            <person name="Reynolds N.K."/>
            <person name="Benny G.L."/>
            <person name="Smith M.E."/>
            <person name="James T.Y."/>
            <person name="Grigoriev I.V."/>
        </authorList>
    </citation>
    <scope>NUCLEOTIDE SEQUENCE [LARGE SCALE GENOMIC DNA]</scope>
</reference>
<name>A0A4P9WHV0_9FUNG</name>
<protein>
    <submittedName>
        <fullName evidence="2">Uncharacterized protein</fullName>
    </submittedName>
</protein>
<evidence type="ECO:0000313" key="2">
    <source>
        <dbReference type="EMBL" id="RKO91972.1"/>
    </source>
</evidence>
<dbReference type="Proteomes" id="UP000269721">
    <property type="component" value="Unassembled WGS sequence"/>
</dbReference>
<keyword evidence="1" id="KW-1133">Transmembrane helix</keyword>
<dbReference type="AlphaFoldDB" id="A0A4P9WHV0"/>
<accession>A0A4P9WHV0</accession>
<keyword evidence="1" id="KW-0812">Transmembrane</keyword>
<evidence type="ECO:0000256" key="1">
    <source>
        <dbReference type="SAM" id="Phobius"/>
    </source>
</evidence>
<keyword evidence="3" id="KW-1185">Reference proteome</keyword>
<feature type="transmembrane region" description="Helical" evidence="1">
    <location>
        <begin position="111"/>
        <end position="130"/>
    </location>
</feature>
<keyword evidence="1" id="KW-0472">Membrane</keyword>
<proteinExistence type="predicted"/>
<gene>
    <name evidence="2" type="ORF">BDK51DRAFT_44966</name>
</gene>